<dbReference type="Proteomes" id="UP000262177">
    <property type="component" value="Chromosome"/>
</dbReference>
<evidence type="ECO:0000313" key="3">
    <source>
        <dbReference type="Proteomes" id="UP000262177"/>
    </source>
</evidence>
<proteinExistence type="predicted"/>
<gene>
    <name evidence="2" type="ORF">BBJK_02958</name>
</gene>
<evidence type="ECO:0000313" key="2">
    <source>
        <dbReference type="EMBL" id="BBA48983.1"/>
    </source>
</evidence>
<reference evidence="2 3" key="1">
    <citation type="journal article" date="2017" name="Biosci. Biotechnol. Biochem.">
        <title>Identification and characterization of a sulfoglycosidase from Bifidobacterium bifidum implicated in mucin glycan utilization.</title>
        <authorList>
            <person name="Katoh T."/>
            <person name="Maeshibu T."/>
            <person name="Kikkawa K."/>
            <person name="Gotoh A."/>
            <person name="Tomabechi Y."/>
            <person name="Nakamura M."/>
            <person name="Liao W.-H."/>
            <person name="Yamaguchi M."/>
            <person name="Ashida H."/>
            <person name="Yamamoto K."/>
            <person name="Katayama T."/>
        </authorList>
    </citation>
    <scope>NUCLEOTIDE SEQUENCE [LARGE SCALE GENOMIC DNA]</scope>
    <source>
        <strain evidence="2 3">JCM 7004</strain>
    </source>
</reference>
<protein>
    <submittedName>
        <fullName evidence="2">Uncharacterized protein</fullName>
    </submittedName>
</protein>
<accession>A0A286TF99</accession>
<evidence type="ECO:0000256" key="1">
    <source>
        <dbReference type="SAM" id="Phobius"/>
    </source>
</evidence>
<organism evidence="2 3">
    <name type="scientific">Bifidobacterium bifidum LMG 13195</name>
    <dbReference type="NCBI Taxonomy" id="1207542"/>
    <lineage>
        <taxon>Bacteria</taxon>
        <taxon>Bacillati</taxon>
        <taxon>Actinomycetota</taxon>
        <taxon>Actinomycetes</taxon>
        <taxon>Bifidobacteriales</taxon>
        <taxon>Bifidobacteriaceae</taxon>
        <taxon>Bifidobacterium</taxon>
    </lineage>
</organism>
<keyword evidence="1" id="KW-0472">Membrane</keyword>
<dbReference type="EMBL" id="AP018131">
    <property type="protein sequence ID" value="BBA48983.1"/>
    <property type="molecule type" value="Genomic_DNA"/>
</dbReference>
<keyword evidence="1" id="KW-1133">Transmembrane helix</keyword>
<dbReference type="AlphaFoldDB" id="A0A286TF99"/>
<feature type="transmembrane region" description="Helical" evidence="1">
    <location>
        <begin position="6"/>
        <end position="26"/>
    </location>
</feature>
<keyword evidence="1" id="KW-0812">Transmembrane</keyword>
<sequence length="49" mass="5417">MTPNGLMILCAVIGSGAVTALDSWLLRRLDQRKDMEQAIAESSTIRRLD</sequence>
<name>A0A286TF99_BIFBI</name>